<dbReference type="AlphaFoldDB" id="A0A1A7R9E8"/>
<comment type="caution">
    <text evidence="2">The sequence shown here is derived from an EMBL/GenBank/DDBJ whole genome shotgun (WGS) entry which is preliminary data.</text>
</comment>
<dbReference type="PANTHER" id="PTHR43581:SF4">
    <property type="entry name" value="ATP_GTP PHOSPHATASE"/>
    <property type="match status" value="1"/>
</dbReference>
<reference evidence="3" key="1">
    <citation type="submission" date="2016-06" db="EMBL/GenBank/DDBJ databases">
        <authorList>
            <person name="Radolfova-Krizova L."/>
            <person name="Nemec A."/>
        </authorList>
    </citation>
    <scope>NUCLEOTIDE SEQUENCE [LARGE SCALE GENOMIC DNA]</scope>
    <source>
        <strain evidence="3">ANC 4275</strain>
    </source>
</reference>
<gene>
    <name evidence="2" type="ORF">A9J31_05575</name>
</gene>
<evidence type="ECO:0000313" key="3">
    <source>
        <dbReference type="Proteomes" id="UP000185753"/>
    </source>
</evidence>
<dbReference type="PANTHER" id="PTHR43581">
    <property type="entry name" value="ATP/GTP PHOSPHATASE"/>
    <property type="match status" value="1"/>
</dbReference>
<keyword evidence="3" id="KW-1185">Reference proteome</keyword>
<dbReference type="InterPro" id="IPR003959">
    <property type="entry name" value="ATPase_AAA_core"/>
</dbReference>
<dbReference type="InterPro" id="IPR027417">
    <property type="entry name" value="P-loop_NTPase"/>
</dbReference>
<dbReference type="SUPFAM" id="SSF52540">
    <property type="entry name" value="P-loop containing nucleoside triphosphate hydrolases"/>
    <property type="match status" value="1"/>
</dbReference>
<protein>
    <recommendedName>
        <fullName evidence="1">ATPase AAA-type core domain-containing protein</fullName>
    </recommendedName>
</protein>
<proteinExistence type="predicted"/>
<dbReference type="InterPro" id="IPR051396">
    <property type="entry name" value="Bact_Antivir_Def_Nuclease"/>
</dbReference>
<dbReference type="GO" id="GO:0016887">
    <property type="term" value="F:ATP hydrolysis activity"/>
    <property type="evidence" value="ECO:0007669"/>
    <property type="project" value="InterPro"/>
</dbReference>
<dbReference type="Proteomes" id="UP000185753">
    <property type="component" value="Unassembled WGS sequence"/>
</dbReference>
<dbReference type="GO" id="GO:0005524">
    <property type="term" value="F:ATP binding"/>
    <property type="evidence" value="ECO:0007669"/>
    <property type="project" value="InterPro"/>
</dbReference>
<dbReference type="RefSeq" id="WP_067764864.1">
    <property type="nucleotide sequence ID" value="NZ_LZDS01000025.1"/>
</dbReference>
<evidence type="ECO:0000313" key="2">
    <source>
        <dbReference type="EMBL" id="OBX28536.1"/>
    </source>
</evidence>
<name>A0A1A7R9E8_9GAMM</name>
<evidence type="ECO:0000259" key="1">
    <source>
        <dbReference type="Pfam" id="PF13304"/>
    </source>
</evidence>
<organism evidence="2 3">
    <name type="scientific">Acinetobacter gandensis</name>
    <dbReference type="NCBI Taxonomy" id="1443941"/>
    <lineage>
        <taxon>Bacteria</taxon>
        <taxon>Pseudomonadati</taxon>
        <taxon>Pseudomonadota</taxon>
        <taxon>Gammaproteobacteria</taxon>
        <taxon>Moraxellales</taxon>
        <taxon>Moraxellaceae</taxon>
        <taxon>Acinetobacter</taxon>
    </lineage>
</organism>
<dbReference type="OrthoDB" id="9815944at2"/>
<sequence>MQVIYTESISTNYHGIFLAKDNYRTGHDEPWDDFDYKVKFKIYYKNSKQDSEQLLGFVRILKLDIKNTFDYFKKFGIQLDEKNFDVSNLLDETTISLPLEVNFYKKVRVLFESDDERINIFFNAIRDASYFIDEKEKFSKFGGYSSTLMREGSTSEAIIEKGYQISLGKSLNTSKFRVDIAFDEDKFDDLVLDFNIEKEYGERNINLLIGRNGSGKTYIIDNLIRTILGMGGKKIDYPYFNKVLVSAFSPFENFLTVNDLSDFYKLKNTEGTQKKVNRNKRIPVNKYNYIGFRNEENKFDKNHPKKRSVEAILSIIKYDEDNLWWGEINKKKLLEDTLGLSIDFDGIFILSKKGEFISIDEISFSDSTHLDKNKGLFFKKKNDVVALSSGQEIYSYLIPTLISEIESETLLLVDEPELYLHPGLELGLMKMLKKLLKAFKSFAVIATHSSIITREVDREAVNILKREGNYTTITLPSIQTYGSDIESIIAEVFEDDLETKIYEDVIDELIDEDAGLSLGIINQEFGDAGLVYFISKNSDENIEFED</sequence>
<dbReference type="EMBL" id="LZDS01000025">
    <property type="protein sequence ID" value="OBX28536.1"/>
    <property type="molecule type" value="Genomic_DNA"/>
</dbReference>
<feature type="domain" description="ATPase AAA-type core" evidence="1">
    <location>
        <begin position="240"/>
        <end position="450"/>
    </location>
</feature>
<dbReference type="STRING" id="1443941.A9J31_05575"/>
<dbReference type="Pfam" id="PF13304">
    <property type="entry name" value="AAA_21"/>
    <property type="match status" value="1"/>
</dbReference>
<dbReference type="Gene3D" id="3.40.50.300">
    <property type="entry name" value="P-loop containing nucleotide triphosphate hydrolases"/>
    <property type="match status" value="1"/>
</dbReference>
<accession>A0A1A7R9E8</accession>